<gene>
    <name evidence="2" type="primary">WBGene00278042</name>
</gene>
<evidence type="ECO:0000313" key="3">
    <source>
        <dbReference type="Proteomes" id="UP000005239"/>
    </source>
</evidence>
<accession>A0A2A6BDD9</accession>
<dbReference type="EnsemblMetazoa" id="PPA39673.1">
    <property type="protein sequence ID" value="PPA39673.1"/>
    <property type="gene ID" value="WBGene00278042"/>
</dbReference>
<evidence type="ECO:0000313" key="2">
    <source>
        <dbReference type="EnsemblMetazoa" id="PPA39673.1"/>
    </source>
</evidence>
<name>A0A2A6BDD9_PRIPA</name>
<dbReference type="AlphaFoldDB" id="A0A2A6BDD9"/>
<accession>A0A8R1UVF0</accession>
<reference evidence="2" key="2">
    <citation type="submission" date="2022-06" db="UniProtKB">
        <authorList>
            <consortium name="EnsemblMetazoa"/>
        </authorList>
    </citation>
    <scope>IDENTIFICATION</scope>
    <source>
        <strain evidence="2">PS312</strain>
    </source>
</reference>
<proteinExistence type="predicted"/>
<sequence length="158" mass="18123">MEDIGESGGHSQENLLPVLSVEYDARNCGCGAIVQAQTNLLRQRLMNSVAYELSEYEQFMDSFLSNKQASIYNNGCEFNPNEIDHILSEMMRISVNVLISVELRYSTFQMSPIYHVQRDNSLRTRREAIVNGEKTEINLDSDEGEKEERDARLPVEKR</sequence>
<organism evidence="2 3">
    <name type="scientific">Pristionchus pacificus</name>
    <name type="common">Parasitic nematode worm</name>
    <dbReference type="NCBI Taxonomy" id="54126"/>
    <lineage>
        <taxon>Eukaryota</taxon>
        <taxon>Metazoa</taxon>
        <taxon>Ecdysozoa</taxon>
        <taxon>Nematoda</taxon>
        <taxon>Chromadorea</taxon>
        <taxon>Rhabditida</taxon>
        <taxon>Rhabditina</taxon>
        <taxon>Diplogasteromorpha</taxon>
        <taxon>Diplogasteroidea</taxon>
        <taxon>Neodiplogasteridae</taxon>
        <taxon>Pristionchus</taxon>
    </lineage>
</organism>
<keyword evidence="3" id="KW-1185">Reference proteome</keyword>
<dbReference type="Proteomes" id="UP000005239">
    <property type="component" value="Unassembled WGS sequence"/>
</dbReference>
<feature type="region of interest" description="Disordered" evidence="1">
    <location>
        <begin position="134"/>
        <end position="158"/>
    </location>
</feature>
<evidence type="ECO:0000256" key="1">
    <source>
        <dbReference type="SAM" id="MobiDB-lite"/>
    </source>
</evidence>
<feature type="compositionally biased region" description="Basic and acidic residues" evidence="1">
    <location>
        <begin position="146"/>
        <end position="158"/>
    </location>
</feature>
<reference evidence="3" key="1">
    <citation type="journal article" date="2008" name="Nat. Genet.">
        <title>The Pristionchus pacificus genome provides a unique perspective on nematode lifestyle and parasitism.</title>
        <authorList>
            <person name="Dieterich C."/>
            <person name="Clifton S.W."/>
            <person name="Schuster L.N."/>
            <person name="Chinwalla A."/>
            <person name="Delehaunty K."/>
            <person name="Dinkelacker I."/>
            <person name="Fulton L."/>
            <person name="Fulton R."/>
            <person name="Godfrey J."/>
            <person name="Minx P."/>
            <person name="Mitreva M."/>
            <person name="Roeseler W."/>
            <person name="Tian H."/>
            <person name="Witte H."/>
            <person name="Yang S.P."/>
            <person name="Wilson R.K."/>
            <person name="Sommer R.J."/>
        </authorList>
    </citation>
    <scope>NUCLEOTIDE SEQUENCE [LARGE SCALE GENOMIC DNA]</scope>
    <source>
        <strain evidence="3">PS312</strain>
    </source>
</reference>
<protein>
    <submittedName>
        <fullName evidence="2">Uncharacterized protein</fullName>
    </submittedName>
</protein>